<evidence type="ECO:0000256" key="3">
    <source>
        <dbReference type="ARBA" id="ARBA00022729"/>
    </source>
</evidence>
<dbReference type="Pfam" id="PF04592">
    <property type="entry name" value="SelP_N"/>
    <property type="match status" value="1"/>
</dbReference>
<keyword evidence="6" id="KW-0812">Transmembrane</keyword>
<dbReference type="GO" id="GO:0008430">
    <property type="term" value="F:selenium binding"/>
    <property type="evidence" value="ECO:0007669"/>
    <property type="project" value="InterPro"/>
</dbReference>
<gene>
    <name evidence="8" type="ORF">D4764_05G0006810</name>
</gene>
<dbReference type="GO" id="GO:0005576">
    <property type="term" value="C:extracellular region"/>
    <property type="evidence" value="ECO:0007669"/>
    <property type="project" value="UniProtKB-SubCell"/>
</dbReference>
<comment type="subcellular location">
    <subcellularLocation>
        <location evidence="1">Secreted</location>
    </subcellularLocation>
</comment>
<evidence type="ECO:0000256" key="2">
    <source>
        <dbReference type="ARBA" id="ARBA00022525"/>
    </source>
</evidence>
<evidence type="ECO:0000256" key="6">
    <source>
        <dbReference type="SAM" id="Phobius"/>
    </source>
</evidence>
<dbReference type="InterPro" id="IPR007671">
    <property type="entry name" value="Selenoprotein-P_N"/>
</dbReference>
<reference evidence="8 9" key="1">
    <citation type="submission" date="2019-04" db="EMBL/GenBank/DDBJ databases">
        <title>Chromosome genome assembly for Takifugu flavidus.</title>
        <authorList>
            <person name="Xiao S."/>
        </authorList>
    </citation>
    <scope>NUCLEOTIDE SEQUENCE [LARGE SCALE GENOMIC DNA]</scope>
    <source>
        <strain evidence="8">HTHZ2018</strain>
        <tissue evidence="8">Muscle</tissue>
    </source>
</reference>
<dbReference type="AlphaFoldDB" id="A0A5C6N2L8"/>
<comment type="caution">
    <text evidence="8">The sequence shown here is derived from an EMBL/GenBank/DDBJ whole genome shotgun (WGS) entry which is preliminary data.</text>
</comment>
<dbReference type="Proteomes" id="UP000324091">
    <property type="component" value="Chromosome 5"/>
</dbReference>
<sequence>MVQASRMDSLRQRLENQGLRDVVYMVVSHQGAHAQGLHAMLAQRLTEHISLYKQDEALPDVWQTLGGNNNDFFIYDRCGRLTHRISLPYSIIGHGHVERAVKDTYCNSLCGECTHEHLEQKKPGMNAITMVASTMVMVTVIMGIASALTREVLAEVMVTTMATVDKVNMRVACTWVTYLRGQIT</sequence>
<keyword evidence="4" id="KW-0712">Selenocysteine</keyword>
<accession>A0A5C6N2L8</accession>
<evidence type="ECO:0000256" key="4">
    <source>
        <dbReference type="ARBA" id="ARBA00022933"/>
    </source>
</evidence>
<keyword evidence="9" id="KW-1185">Reference proteome</keyword>
<feature type="domain" description="Selenoprotein P N-terminal" evidence="7">
    <location>
        <begin position="1"/>
        <end position="124"/>
    </location>
</feature>
<keyword evidence="3" id="KW-0732">Signal</keyword>
<feature type="transmembrane region" description="Helical" evidence="6">
    <location>
        <begin position="127"/>
        <end position="148"/>
    </location>
</feature>
<dbReference type="PANTHER" id="PTHR10105:SF3">
    <property type="entry name" value="SELENOPROTEIN P"/>
    <property type="match status" value="1"/>
</dbReference>
<dbReference type="PANTHER" id="PTHR10105">
    <property type="entry name" value="SELENOPROTEIN P"/>
    <property type="match status" value="1"/>
</dbReference>
<keyword evidence="2" id="KW-0964">Secreted</keyword>
<dbReference type="InterPro" id="IPR037941">
    <property type="entry name" value="SeP"/>
</dbReference>
<evidence type="ECO:0000313" key="8">
    <source>
        <dbReference type="EMBL" id="TWW60591.1"/>
    </source>
</evidence>
<keyword evidence="5" id="KW-0325">Glycoprotein</keyword>
<dbReference type="GO" id="GO:0001887">
    <property type="term" value="P:selenium compound metabolic process"/>
    <property type="evidence" value="ECO:0007669"/>
    <property type="project" value="TreeGrafter"/>
</dbReference>
<organism evidence="8 9">
    <name type="scientific">Takifugu flavidus</name>
    <name type="common">sansaifugu</name>
    <dbReference type="NCBI Taxonomy" id="433684"/>
    <lineage>
        <taxon>Eukaryota</taxon>
        <taxon>Metazoa</taxon>
        <taxon>Chordata</taxon>
        <taxon>Craniata</taxon>
        <taxon>Vertebrata</taxon>
        <taxon>Euteleostomi</taxon>
        <taxon>Actinopterygii</taxon>
        <taxon>Neopterygii</taxon>
        <taxon>Teleostei</taxon>
        <taxon>Neoteleostei</taxon>
        <taxon>Acanthomorphata</taxon>
        <taxon>Eupercaria</taxon>
        <taxon>Tetraodontiformes</taxon>
        <taxon>Tetradontoidea</taxon>
        <taxon>Tetraodontidae</taxon>
        <taxon>Takifugu</taxon>
    </lineage>
</organism>
<keyword evidence="6" id="KW-0472">Membrane</keyword>
<evidence type="ECO:0000256" key="1">
    <source>
        <dbReference type="ARBA" id="ARBA00004613"/>
    </source>
</evidence>
<proteinExistence type="predicted"/>
<protein>
    <submittedName>
        <fullName evidence="8">Selenoprotein P</fullName>
    </submittedName>
</protein>
<keyword evidence="6" id="KW-1133">Transmembrane helix</keyword>
<evidence type="ECO:0000313" key="9">
    <source>
        <dbReference type="Proteomes" id="UP000324091"/>
    </source>
</evidence>
<evidence type="ECO:0000256" key="5">
    <source>
        <dbReference type="ARBA" id="ARBA00023180"/>
    </source>
</evidence>
<name>A0A5C6N2L8_9TELE</name>
<evidence type="ECO:0000259" key="7">
    <source>
        <dbReference type="Pfam" id="PF04592"/>
    </source>
</evidence>
<dbReference type="EMBL" id="RHFK02000018">
    <property type="protein sequence ID" value="TWW60591.1"/>
    <property type="molecule type" value="Genomic_DNA"/>
</dbReference>